<dbReference type="KEGG" id="moc:BB934_06690"/>
<evidence type="ECO:0000313" key="3">
    <source>
        <dbReference type="EMBL" id="ANY77960.1"/>
    </source>
</evidence>
<evidence type="ECO:0008006" key="4">
    <source>
        <dbReference type="Google" id="ProtNLM"/>
    </source>
</evidence>
<feature type="chain" id="PRO_5008535978" description="DUF3035 domain-containing protein" evidence="2">
    <location>
        <begin position="29"/>
        <end position="216"/>
    </location>
</feature>
<accession>A0A1B2EDA8</accession>
<organism evidence="3">
    <name type="scientific">Microvirga ossetica</name>
    <dbReference type="NCBI Taxonomy" id="1882682"/>
    <lineage>
        <taxon>Bacteria</taxon>
        <taxon>Pseudomonadati</taxon>
        <taxon>Pseudomonadota</taxon>
        <taxon>Alphaproteobacteria</taxon>
        <taxon>Hyphomicrobiales</taxon>
        <taxon>Methylobacteriaceae</taxon>
        <taxon>Microvirga</taxon>
    </lineage>
</organism>
<evidence type="ECO:0000256" key="2">
    <source>
        <dbReference type="SAM" id="SignalP"/>
    </source>
</evidence>
<dbReference type="AlphaFoldDB" id="A0A1B2EDA8"/>
<feature type="signal peptide" evidence="2">
    <location>
        <begin position="1"/>
        <end position="28"/>
    </location>
</feature>
<feature type="region of interest" description="Disordered" evidence="1">
    <location>
        <begin position="153"/>
        <end position="216"/>
    </location>
</feature>
<proteinExistence type="predicted"/>
<dbReference type="EMBL" id="CP016616">
    <property type="protein sequence ID" value="ANY77960.1"/>
    <property type="molecule type" value="Genomic_DNA"/>
</dbReference>
<name>A0A1B2EDA8_9HYPH</name>
<gene>
    <name evidence="3" type="ORF">BB934_06690</name>
</gene>
<evidence type="ECO:0000256" key="1">
    <source>
        <dbReference type="SAM" id="MobiDB-lite"/>
    </source>
</evidence>
<sequence length="216" mass="23046">MVGAMKGMRIIGHAGALALMVAATGASAQEGEAVKSILGAIGIIPKEKAPITYNERAPLVLPPKMDLPAPAAGGGAEARNGNWPKDPDVAARRKAAAEARTPYTSSELYKNTEGHRLSIEEMRAGRNPNNIVTTAPTKVDRQAEISRMSPDELRAFSKDEKPELQGNGLDRRYLSDPPGDLLKAQGGRRLKASSDPAPMGDPDSPSAYLRQQQSRQ</sequence>
<feature type="compositionally biased region" description="Basic and acidic residues" evidence="1">
    <location>
        <begin position="153"/>
        <end position="174"/>
    </location>
</feature>
<reference evidence="3" key="1">
    <citation type="submission" date="2016-07" db="EMBL/GenBank/DDBJ databases">
        <title>Microvirga ossetica sp. nov. a new species of rhizobia isolated from root nodules of the legume species Vicia alpestris Steven originated from North Ossetia region in the Caucasus.</title>
        <authorList>
            <person name="Safronova V.I."/>
            <person name="Kuznetsova I.G."/>
            <person name="Sazanova A.L."/>
            <person name="Belimov A."/>
            <person name="Andronov E."/>
            <person name="Osledkin Y.S."/>
            <person name="Onishchuk O.P."/>
            <person name="Kurchak O.N."/>
            <person name="Shaposhnikov A.I."/>
            <person name="Willems A."/>
            <person name="Tikhonovich I.A."/>
        </authorList>
    </citation>
    <scope>NUCLEOTIDE SEQUENCE [LARGE SCALE GENOMIC DNA]</scope>
    <source>
        <strain evidence="3">V5/3M</strain>
    </source>
</reference>
<keyword evidence="2" id="KW-0732">Signal</keyword>
<protein>
    <recommendedName>
        <fullName evidence="4">DUF3035 domain-containing protein</fullName>
    </recommendedName>
</protein>